<organism evidence="2 3">
    <name type="scientific">Didymella rabiei</name>
    <name type="common">Chickpea ascochyta blight fungus</name>
    <name type="synonym">Mycosphaerella rabiei</name>
    <dbReference type="NCBI Taxonomy" id="5454"/>
    <lineage>
        <taxon>Eukaryota</taxon>
        <taxon>Fungi</taxon>
        <taxon>Dikarya</taxon>
        <taxon>Ascomycota</taxon>
        <taxon>Pezizomycotina</taxon>
        <taxon>Dothideomycetes</taxon>
        <taxon>Pleosporomycetidae</taxon>
        <taxon>Pleosporales</taxon>
        <taxon>Pleosporineae</taxon>
        <taxon>Didymellaceae</taxon>
        <taxon>Ascochyta</taxon>
    </lineage>
</organism>
<comment type="caution">
    <text evidence="2">The sequence shown here is derived from an EMBL/GenBank/DDBJ whole genome shotgun (WGS) entry which is preliminary data.</text>
</comment>
<reference evidence="2 3" key="1">
    <citation type="journal article" date="2016" name="Sci. Rep.">
        <title>Draft genome sequencing and secretome analysis of fungal phytopathogen Ascochyta rabiei provides insight into the necrotrophic effector repertoire.</title>
        <authorList>
            <person name="Verma S."/>
            <person name="Gazara R.K."/>
            <person name="Nizam S."/>
            <person name="Parween S."/>
            <person name="Chattopadhyay D."/>
            <person name="Verma P.K."/>
        </authorList>
    </citation>
    <scope>NUCLEOTIDE SEQUENCE [LARGE SCALE GENOMIC DNA]</scope>
    <source>
        <strain evidence="2 3">ArDII</strain>
    </source>
</reference>
<sequence length="575" mass="62730">MLFHSLFAVVLLLQSANARHSILRKPLELAATSHPALSSTGPLEVIQLYKPVSVPESTKCKVQQTLMEHTFASSYGVPYVGKYAPPNCIFNSVIIEWTVTVAGRQFDRLAEMYLGDIEVWRTSTAEPTASGIIYRYQKDLSMYLSLWKSSQDVIFSLNNVYDSTYTGAFNTTLVATFSYDSIGPAHADLILPISPKLGSSGAPSIFTLPGDNATIEHILPLNVTHASVSIAATGQSNEEFWYTNALQSNIHTFDSTVGTLIGYGPFREVRLFIDGLLAGVAWPFPTIFTGGIAPGFWHPIVGIDAYDLRDYEIDITPFLPYLLDGKPHSFTVKIVGISDNGGNGAGTLSEDDINSYWLVSGKLFLFYGSKPYNGKHQTPVISTSPLVSTASSFTASNGTNQTLSYDVTVKRTHTVKSSFGSWTQSLGYTNTGYLGQQGLFQQNVQKTAGTSATVLKSAPSFSNTLSYTYPLTVNTTYTFSGSNTTIDASVDRGMQLSSSGRPDLSTFTLVSGPIALSTRQLGTASYSNKPNNSYSFGDMDQTFSEQSYGMTYSRHVKSRNLTIFYDESKWRSTGN</sequence>
<dbReference type="Proteomes" id="UP000076837">
    <property type="component" value="Unassembled WGS sequence"/>
</dbReference>
<dbReference type="OrthoDB" id="1612078at2759"/>
<dbReference type="PANTHER" id="PTHR31104">
    <property type="entry name" value="PEPTIDE-N4-(N-ACETYL-BETA-GLUCOSAMINYL)ASPARAGINE AMIDASE A PROTEIN"/>
    <property type="match status" value="1"/>
</dbReference>
<proteinExistence type="predicted"/>
<protein>
    <recommendedName>
        <fullName evidence="1">Peptide N-acetyl-beta-D-glucosaminyl asparaginase amidase A N-terminal domain-containing protein</fullName>
    </recommendedName>
</protein>
<feature type="domain" description="Peptide N-acetyl-beta-D-glucosaminyl asparaginase amidase A N-terminal" evidence="1">
    <location>
        <begin position="51"/>
        <end position="373"/>
    </location>
</feature>
<dbReference type="AlphaFoldDB" id="A0A163AU59"/>
<dbReference type="InterPro" id="IPR021102">
    <property type="entry name" value="PNGase_A"/>
</dbReference>
<evidence type="ECO:0000313" key="2">
    <source>
        <dbReference type="EMBL" id="KZM21390.1"/>
    </source>
</evidence>
<name>A0A163AU59_DIDRA</name>
<accession>A0A163AU59</accession>
<dbReference type="InterPro" id="IPR056948">
    <property type="entry name" value="PNGaseA_N"/>
</dbReference>
<gene>
    <name evidence="2" type="ORF">ST47_g7464</name>
</gene>
<evidence type="ECO:0000313" key="3">
    <source>
        <dbReference type="Proteomes" id="UP000076837"/>
    </source>
</evidence>
<keyword evidence="3" id="KW-1185">Reference proteome</keyword>
<dbReference type="Pfam" id="PF12222">
    <property type="entry name" value="PNGaseA"/>
    <property type="match status" value="1"/>
</dbReference>
<dbReference type="EMBL" id="JYNV01000245">
    <property type="protein sequence ID" value="KZM21390.1"/>
    <property type="molecule type" value="Genomic_DNA"/>
</dbReference>
<evidence type="ECO:0000259" key="1">
    <source>
        <dbReference type="Pfam" id="PF12222"/>
    </source>
</evidence>
<dbReference type="Pfam" id="PF25156">
    <property type="entry name" value="PNGase_A_C"/>
    <property type="match status" value="1"/>
</dbReference>